<keyword evidence="9" id="KW-1185">Reference proteome</keyword>
<proteinExistence type="predicted"/>
<evidence type="ECO:0000256" key="4">
    <source>
        <dbReference type="ARBA" id="ARBA00022989"/>
    </source>
</evidence>
<feature type="transmembrane region" description="Helical" evidence="6">
    <location>
        <begin position="370"/>
        <end position="390"/>
    </location>
</feature>
<evidence type="ECO:0000256" key="5">
    <source>
        <dbReference type="ARBA" id="ARBA00023136"/>
    </source>
</evidence>
<keyword evidence="2" id="KW-0813">Transport</keyword>
<keyword evidence="4 6" id="KW-1133">Transmembrane helix</keyword>
<protein>
    <submittedName>
        <fullName evidence="8">MFS transporter</fullName>
    </submittedName>
</protein>
<accession>A0ABW4QGU5</accession>
<feature type="transmembrane region" description="Helical" evidence="6">
    <location>
        <begin position="118"/>
        <end position="139"/>
    </location>
</feature>
<keyword evidence="3 6" id="KW-0812">Transmembrane</keyword>
<feature type="transmembrane region" description="Helical" evidence="6">
    <location>
        <begin position="305"/>
        <end position="323"/>
    </location>
</feature>
<dbReference type="Gene3D" id="1.20.1250.20">
    <property type="entry name" value="MFS general substrate transporter like domains"/>
    <property type="match status" value="1"/>
</dbReference>
<dbReference type="RefSeq" id="WP_204892179.1">
    <property type="nucleotide sequence ID" value="NZ_JBHUFW010000004.1"/>
</dbReference>
<evidence type="ECO:0000259" key="7">
    <source>
        <dbReference type="PROSITE" id="PS50850"/>
    </source>
</evidence>
<evidence type="ECO:0000256" key="6">
    <source>
        <dbReference type="SAM" id="Phobius"/>
    </source>
</evidence>
<evidence type="ECO:0000313" key="9">
    <source>
        <dbReference type="Proteomes" id="UP001597273"/>
    </source>
</evidence>
<evidence type="ECO:0000256" key="3">
    <source>
        <dbReference type="ARBA" id="ARBA00022692"/>
    </source>
</evidence>
<dbReference type="Proteomes" id="UP001597273">
    <property type="component" value="Unassembled WGS sequence"/>
</dbReference>
<dbReference type="InterPro" id="IPR036259">
    <property type="entry name" value="MFS_trans_sf"/>
</dbReference>
<keyword evidence="5 6" id="KW-0472">Membrane</keyword>
<feature type="transmembrane region" description="Helical" evidence="6">
    <location>
        <begin position="91"/>
        <end position="112"/>
    </location>
</feature>
<dbReference type="InterPro" id="IPR011701">
    <property type="entry name" value="MFS"/>
</dbReference>
<dbReference type="InterPro" id="IPR020846">
    <property type="entry name" value="MFS_dom"/>
</dbReference>
<dbReference type="SUPFAM" id="SSF103473">
    <property type="entry name" value="MFS general substrate transporter"/>
    <property type="match status" value="1"/>
</dbReference>
<feature type="transmembrane region" description="Helical" evidence="6">
    <location>
        <begin position="151"/>
        <end position="169"/>
    </location>
</feature>
<name>A0ABW4QGU5_9BACL</name>
<dbReference type="PROSITE" id="PS50850">
    <property type="entry name" value="MFS"/>
    <property type="match status" value="1"/>
</dbReference>
<comment type="caution">
    <text evidence="8">The sequence shown here is derived from an EMBL/GenBank/DDBJ whole genome shotgun (WGS) entry which is preliminary data.</text>
</comment>
<dbReference type="PANTHER" id="PTHR23534">
    <property type="entry name" value="MFS PERMEASE"/>
    <property type="match status" value="1"/>
</dbReference>
<feature type="transmembrane region" description="Helical" evidence="6">
    <location>
        <begin position="276"/>
        <end position="298"/>
    </location>
</feature>
<evidence type="ECO:0000313" key="8">
    <source>
        <dbReference type="EMBL" id="MFD1862765.1"/>
    </source>
</evidence>
<feature type="transmembrane region" description="Helical" evidence="6">
    <location>
        <begin position="57"/>
        <end position="79"/>
    </location>
</feature>
<reference evidence="9" key="1">
    <citation type="journal article" date="2019" name="Int. J. Syst. Evol. Microbiol.">
        <title>The Global Catalogue of Microorganisms (GCM) 10K type strain sequencing project: providing services to taxonomists for standard genome sequencing and annotation.</title>
        <authorList>
            <consortium name="The Broad Institute Genomics Platform"/>
            <consortium name="The Broad Institute Genome Sequencing Center for Infectious Disease"/>
            <person name="Wu L."/>
            <person name="Ma J."/>
        </authorList>
    </citation>
    <scope>NUCLEOTIDE SEQUENCE [LARGE SCALE GENOMIC DNA]</scope>
    <source>
        <strain evidence="9">CGMCC 1.15475</strain>
    </source>
</reference>
<evidence type="ECO:0000256" key="2">
    <source>
        <dbReference type="ARBA" id="ARBA00022448"/>
    </source>
</evidence>
<feature type="transmembrane region" description="Helical" evidence="6">
    <location>
        <begin position="329"/>
        <end position="349"/>
    </location>
</feature>
<gene>
    <name evidence="8" type="ORF">ACFSDB_07470</name>
</gene>
<evidence type="ECO:0000256" key="1">
    <source>
        <dbReference type="ARBA" id="ARBA00004651"/>
    </source>
</evidence>
<sequence length="426" mass="43744">MRISDETVRSYLNDPEKLKKLYRKVLLVISFSQIFGGAGLAAGITVGALLAEEMLGTNAFAGLPVALFTLGSAGAAFLVGRLSQRLGRRSGLTAGFLVGGFGGLGVVLAAILNSIPLLFIALTVYGAGTATNLQARYAGTDLAGKNQRAKAVSITMVATTIGAFAGPNMVGVMGELASAIGIPVLSGPFLLSGSAFLMAGAVVFLLLRPDPFLIAKALEAYRKEHDEASVADSQLHNPKGIAAGATLMVLTQMIMIAIMTMTPVHMRQHGHDLADIGLVIGIHIGAMYLPSLFTGILVDRFGSNSMAAVSGATLVLASAIAAFAPGDSLFFLIVALALLGIGWNIGLISGTTKVVDSTDPLKRAKTQGTVDVFIALSGATGGVLSGMVVAGSSYTTLSLLGGLLSLILIPLMLLARRSDQAGAVKF</sequence>
<dbReference type="EMBL" id="JBHUFW010000004">
    <property type="protein sequence ID" value="MFD1862765.1"/>
    <property type="molecule type" value="Genomic_DNA"/>
</dbReference>
<feature type="transmembrane region" description="Helical" evidence="6">
    <location>
        <begin position="241"/>
        <end position="264"/>
    </location>
</feature>
<organism evidence="8 9">
    <name type="scientific">Planococcus chinensis</name>
    <dbReference type="NCBI Taxonomy" id="272917"/>
    <lineage>
        <taxon>Bacteria</taxon>
        <taxon>Bacillati</taxon>
        <taxon>Bacillota</taxon>
        <taxon>Bacilli</taxon>
        <taxon>Bacillales</taxon>
        <taxon>Caryophanaceae</taxon>
        <taxon>Planococcus</taxon>
    </lineage>
</organism>
<feature type="transmembrane region" description="Helical" evidence="6">
    <location>
        <begin position="189"/>
        <end position="207"/>
    </location>
</feature>
<feature type="transmembrane region" description="Helical" evidence="6">
    <location>
        <begin position="396"/>
        <end position="415"/>
    </location>
</feature>
<dbReference type="PANTHER" id="PTHR23534:SF1">
    <property type="entry name" value="MAJOR FACILITATOR SUPERFAMILY PROTEIN"/>
    <property type="match status" value="1"/>
</dbReference>
<feature type="domain" description="Major facilitator superfamily (MFS) profile" evidence="7">
    <location>
        <begin position="25"/>
        <end position="419"/>
    </location>
</feature>
<feature type="transmembrane region" description="Helical" evidence="6">
    <location>
        <begin position="25"/>
        <end position="51"/>
    </location>
</feature>
<comment type="subcellular location">
    <subcellularLocation>
        <location evidence="1">Cell membrane</location>
        <topology evidence="1">Multi-pass membrane protein</topology>
    </subcellularLocation>
</comment>
<dbReference type="Pfam" id="PF07690">
    <property type="entry name" value="MFS_1"/>
    <property type="match status" value="1"/>
</dbReference>